<sequence>MPEEFEYKNYKNMEEYGKTIEGSNYLHSLYLKAVNHPTRREILNIVNKIKRISKNNLLKELLAKNIVSDESSFKYNIDYLIKAFCVKKIEDADEIYFEITQSGRVVDYLK</sequence>
<comment type="caution">
    <text evidence="1">The sequence shown here is derived from an EMBL/GenBank/DDBJ whole genome shotgun (WGS) entry which is preliminary data.</text>
</comment>
<dbReference type="AlphaFoldDB" id="A0A0F9GNY6"/>
<dbReference type="InterPro" id="IPR036388">
    <property type="entry name" value="WH-like_DNA-bd_sf"/>
</dbReference>
<gene>
    <name evidence="1" type="ORF">LCGC14_2098150</name>
</gene>
<evidence type="ECO:0000313" key="1">
    <source>
        <dbReference type="EMBL" id="KKL71115.1"/>
    </source>
</evidence>
<dbReference type="EMBL" id="LAZR01025686">
    <property type="protein sequence ID" value="KKL71115.1"/>
    <property type="molecule type" value="Genomic_DNA"/>
</dbReference>
<evidence type="ECO:0008006" key="2">
    <source>
        <dbReference type="Google" id="ProtNLM"/>
    </source>
</evidence>
<accession>A0A0F9GNY6</accession>
<name>A0A0F9GNY6_9ZZZZ</name>
<dbReference type="Gene3D" id="1.10.10.10">
    <property type="entry name" value="Winged helix-like DNA-binding domain superfamily/Winged helix DNA-binding domain"/>
    <property type="match status" value="1"/>
</dbReference>
<organism evidence="1">
    <name type="scientific">marine sediment metagenome</name>
    <dbReference type="NCBI Taxonomy" id="412755"/>
    <lineage>
        <taxon>unclassified sequences</taxon>
        <taxon>metagenomes</taxon>
        <taxon>ecological metagenomes</taxon>
    </lineage>
</organism>
<protein>
    <recommendedName>
        <fullName evidence="2">HTH arsR-type domain-containing protein</fullName>
    </recommendedName>
</protein>
<proteinExistence type="predicted"/>
<reference evidence="1" key="1">
    <citation type="journal article" date="2015" name="Nature">
        <title>Complex archaea that bridge the gap between prokaryotes and eukaryotes.</title>
        <authorList>
            <person name="Spang A."/>
            <person name="Saw J.H."/>
            <person name="Jorgensen S.L."/>
            <person name="Zaremba-Niedzwiedzka K."/>
            <person name="Martijn J."/>
            <person name="Lind A.E."/>
            <person name="van Eijk R."/>
            <person name="Schleper C."/>
            <person name="Guy L."/>
            <person name="Ettema T.J."/>
        </authorList>
    </citation>
    <scope>NUCLEOTIDE SEQUENCE</scope>
</reference>